<keyword evidence="1" id="KW-0645">Protease</keyword>
<evidence type="ECO:0000313" key="4">
    <source>
        <dbReference type="Proteomes" id="UP000249464"/>
    </source>
</evidence>
<reference evidence="3 4" key="1">
    <citation type="submission" date="2016-11" db="EMBL/GenBank/DDBJ databases">
        <authorList>
            <person name="Jaros S."/>
            <person name="Januszkiewicz K."/>
            <person name="Wedrychowicz H."/>
        </authorList>
    </citation>
    <scope>NUCLEOTIDE SEQUENCE [LARGE SCALE GENOMIC DNA]</scope>
</reference>
<name>A0A2X0NB21_9BASI</name>
<dbReference type="Pfam" id="PF01244">
    <property type="entry name" value="Peptidase_M19"/>
    <property type="match status" value="3"/>
</dbReference>
<keyword evidence="1" id="KW-0378">Hydrolase</keyword>
<dbReference type="EMBL" id="FQNC01000111">
    <property type="protein sequence ID" value="SGZ30702.1"/>
    <property type="molecule type" value="Genomic_DNA"/>
</dbReference>
<dbReference type="PROSITE" id="PS51365">
    <property type="entry name" value="RENAL_DIPEPTIDASE_2"/>
    <property type="match status" value="1"/>
</dbReference>
<comment type="similarity">
    <text evidence="1">Belongs to the metallo-dependent hydrolases superfamily. Peptidase M19 family.</text>
</comment>
<evidence type="ECO:0000256" key="2">
    <source>
        <dbReference type="SAM" id="MobiDB-lite"/>
    </source>
</evidence>
<organism evidence="3 4">
    <name type="scientific">Microbotryum silenes-dioicae</name>
    <dbReference type="NCBI Taxonomy" id="796604"/>
    <lineage>
        <taxon>Eukaryota</taxon>
        <taxon>Fungi</taxon>
        <taxon>Dikarya</taxon>
        <taxon>Basidiomycota</taxon>
        <taxon>Pucciniomycotina</taxon>
        <taxon>Microbotryomycetes</taxon>
        <taxon>Microbotryales</taxon>
        <taxon>Microbotryaceae</taxon>
        <taxon>Microbotryum</taxon>
    </lineage>
</organism>
<dbReference type="CDD" id="cd01301">
    <property type="entry name" value="rDP_like"/>
    <property type="match status" value="1"/>
</dbReference>
<dbReference type="EC" id="3.4.13.19" evidence="1"/>
<keyword evidence="1" id="KW-0862">Zinc</keyword>
<protein>
    <recommendedName>
        <fullName evidence="1">Dipeptidase</fullName>
        <ecNumber evidence="1">3.4.13.19</ecNumber>
    </recommendedName>
</protein>
<dbReference type="PANTHER" id="PTHR10443:SF12">
    <property type="entry name" value="DIPEPTIDASE"/>
    <property type="match status" value="1"/>
</dbReference>
<dbReference type="Proteomes" id="UP000249464">
    <property type="component" value="Unassembled WGS sequence"/>
</dbReference>
<keyword evidence="4" id="KW-1185">Reference proteome</keyword>
<proteinExistence type="inferred from homology"/>
<evidence type="ECO:0000313" key="3">
    <source>
        <dbReference type="EMBL" id="SGZ30702.1"/>
    </source>
</evidence>
<dbReference type="GO" id="GO:0006508">
    <property type="term" value="P:proteolysis"/>
    <property type="evidence" value="ECO:0007669"/>
    <property type="project" value="UniProtKB-KW"/>
</dbReference>
<keyword evidence="1" id="KW-0479">Metal-binding</keyword>
<comment type="cofactor">
    <cofactor evidence="1">
        <name>Zn(2+)</name>
        <dbReference type="ChEBI" id="CHEBI:29105"/>
    </cofactor>
</comment>
<dbReference type="GO" id="GO:0046872">
    <property type="term" value="F:metal ion binding"/>
    <property type="evidence" value="ECO:0007669"/>
    <property type="project" value="UniProtKB-UniRule"/>
</dbReference>
<dbReference type="SUPFAM" id="SSF51556">
    <property type="entry name" value="Metallo-dependent hydrolases"/>
    <property type="match status" value="1"/>
</dbReference>
<dbReference type="Gene3D" id="3.20.20.140">
    <property type="entry name" value="Metal-dependent hydrolases"/>
    <property type="match status" value="2"/>
</dbReference>
<accession>A0A2X0NB21</accession>
<keyword evidence="1" id="KW-0482">Metalloprotease</keyword>
<dbReference type="InterPro" id="IPR032466">
    <property type="entry name" value="Metal_Hydrolase"/>
</dbReference>
<keyword evidence="1" id="KW-0224">Dipeptidase</keyword>
<dbReference type="PANTHER" id="PTHR10443">
    <property type="entry name" value="MICROSOMAL DIPEPTIDASE"/>
    <property type="match status" value="1"/>
</dbReference>
<sequence length="546" mass="60602">MGYPNDSFLDDEEARRSCESAQPPSYVIPRTGDDSDELIIKCESPSGLIRSSVRSRQHQTVLAWYQRGRKAFYLLCMTFVVADLCTRTDLARFEQWNFEPLPANAHARALKLLSKSPIIDGHIDLPILMREYYSNQLQDVDMTKEGGIKGHVDLPRLRKGKVGGFFWSTYVGCPEDAGYPIDNHGNFTTPTFKVRDTLEQIDVAQLLINKYSDVSSQALKMHNSLLDLALNRLLPPILKDFELTLTSKAWRKAMKKGRIGGMLGVEGGHQLGSSLSSLRAFYELGARYVTLTHTCHNALADSCGMQGTPVEPRWNGLSKFGKKAIREMNRLGMMVDLSHTSPATASQALSLSQSPVIFSHSNARGVHSVVRNVPDTILRRIGKLSFPNRRFDLTQDGEGGQGRGNETNEVDLPIPGGDVLIMLNFSPAFISETSDGKGPRASIKLLADHADYIGRLAGRSHVGIGSDFDGIVSVPIDLPDVSYYPDLLAELIERGWSDNEIRGLASENLLRVLEGVERVKHQMRHMQPENAIFEGRNDLRGTGRRS</sequence>
<dbReference type="GO" id="GO:0070573">
    <property type="term" value="F:metallodipeptidase activity"/>
    <property type="evidence" value="ECO:0007669"/>
    <property type="project" value="InterPro"/>
</dbReference>
<dbReference type="InterPro" id="IPR008257">
    <property type="entry name" value="Pept_M19"/>
</dbReference>
<feature type="region of interest" description="Disordered" evidence="2">
    <location>
        <begin position="1"/>
        <end position="26"/>
    </location>
</feature>
<gene>
    <name evidence="3" type="primary">BQ5605_C049g12436</name>
    <name evidence="3" type="ORF">BQ5605_C049G12436</name>
</gene>
<dbReference type="STRING" id="796604.A0A2X0NB21"/>
<comment type="catalytic activity">
    <reaction evidence="1">
        <text>an L-aminoacyl-L-amino acid + H2O = 2 an L-alpha-amino acid</text>
        <dbReference type="Rhea" id="RHEA:48940"/>
        <dbReference type="ChEBI" id="CHEBI:15377"/>
        <dbReference type="ChEBI" id="CHEBI:59869"/>
        <dbReference type="ChEBI" id="CHEBI:77460"/>
        <dbReference type="EC" id="3.4.13.19"/>
    </reaction>
</comment>
<evidence type="ECO:0000256" key="1">
    <source>
        <dbReference type="RuleBase" id="RU341113"/>
    </source>
</evidence>
<dbReference type="AlphaFoldDB" id="A0A2X0NB21"/>